<dbReference type="RefSeq" id="WP_094924185.1">
    <property type="nucleotide sequence ID" value="NZ_NPIA01000003.1"/>
</dbReference>
<keyword evidence="5 7" id="KW-1133">Transmembrane helix</keyword>
<keyword evidence="4 7" id="KW-0812">Transmembrane</keyword>
<sequence>MEEIIQFKYILLVLKKRWKLVSLTTILFTFCTALYCIFFITPIYEAETELLASETDPVTGQFAGDIETSILLIDTYQIIIKSPAILDKVAKKLGNQTTRSELSEKVDVKKINHSQVFTIAVQDTDPNRAALIANLVTETFLEETEIIFGNKNVKILTPASISNHGEPIKPNIKLITLITFFLVLLLVLTFAFIIEVLNVKFQNINEVYEDMNIKVIGHISHFDAFIINEKDKEGES</sequence>
<dbReference type="InterPro" id="IPR050445">
    <property type="entry name" value="Bact_polysacc_biosynth/exp"/>
</dbReference>
<feature type="transmembrane region" description="Helical" evidence="7">
    <location>
        <begin position="20"/>
        <end position="44"/>
    </location>
</feature>
<organism evidence="9 10">
    <name type="scientific">Lottiidibacillus patelloidae</name>
    <dbReference type="NCBI Taxonomy" id="2670334"/>
    <lineage>
        <taxon>Bacteria</taxon>
        <taxon>Bacillati</taxon>
        <taxon>Bacillota</taxon>
        <taxon>Bacilli</taxon>
        <taxon>Bacillales</taxon>
        <taxon>Bacillaceae</taxon>
        <taxon>Lottiidibacillus</taxon>
    </lineage>
</organism>
<dbReference type="GO" id="GO:0004713">
    <property type="term" value="F:protein tyrosine kinase activity"/>
    <property type="evidence" value="ECO:0007669"/>
    <property type="project" value="TreeGrafter"/>
</dbReference>
<dbReference type="EMBL" id="NPIA01000003">
    <property type="protein sequence ID" value="OZM57488.1"/>
    <property type="molecule type" value="Genomic_DNA"/>
</dbReference>
<dbReference type="Proteomes" id="UP000217083">
    <property type="component" value="Unassembled WGS sequence"/>
</dbReference>
<evidence type="ECO:0000313" key="9">
    <source>
        <dbReference type="EMBL" id="OZM57488.1"/>
    </source>
</evidence>
<protein>
    <recommendedName>
        <fullName evidence="8">Polysaccharide chain length determinant N-terminal domain-containing protein</fullName>
    </recommendedName>
</protein>
<dbReference type="GO" id="GO:0005886">
    <property type="term" value="C:plasma membrane"/>
    <property type="evidence" value="ECO:0007669"/>
    <property type="project" value="UniProtKB-SubCell"/>
</dbReference>
<comment type="subcellular location">
    <subcellularLocation>
        <location evidence="1">Cell membrane</location>
        <topology evidence="1">Multi-pass membrane protein</topology>
    </subcellularLocation>
</comment>
<feature type="domain" description="Polysaccharide chain length determinant N-terminal" evidence="8">
    <location>
        <begin position="5"/>
        <end position="93"/>
    </location>
</feature>
<keyword evidence="3" id="KW-1003">Cell membrane</keyword>
<evidence type="ECO:0000256" key="5">
    <source>
        <dbReference type="ARBA" id="ARBA00022989"/>
    </source>
</evidence>
<evidence type="ECO:0000256" key="6">
    <source>
        <dbReference type="ARBA" id="ARBA00023136"/>
    </source>
</evidence>
<keyword evidence="6 7" id="KW-0472">Membrane</keyword>
<gene>
    <name evidence="9" type="ORF">CIB95_08520</name>
</gene>
<dbReference type="AlphaFoldDB" id="A0A263BV95"/>
<keyword evidence="10" id="KW-1185">Reference proteome</keyword>
<proteinExistence type="inferred from homology"/>
<comment type="similarity">
    <text evidence="2">Belongs to the CpsC/CapA family.</text>
</comment>
<accession>A0A263BV95</accession>
<dbReference type="PANTHER" id="PTHR32309">
    <property type="entry name" value="TYROSINE-PROTEIN KINASE"/>
    <property type="match status" value="1"/>
</dbReference>
<feature type="transmembrane region" description="Helical" evidence="7">
    <location>
        <begin position="174"/>
        <end position="194"/>
    </location>
</feature>
<comment type="caution">
    <text evidence="9">The sequence shown here is derived from an EMBL/GenBank/DDBJ whole genome shotgun (WGS) entry which is preliminary data.</text>
</comment>
<reference evidence="9 10" key="2">
    <citation type="submission" date="2017-09" db="EMBL/GenBank/DDBJ databases">
        <title>Bacillus patelloidae sp. nov., isolated from the intestinal tract of a marine limpet.</title>
        <authorList>
            <person name="Liu R."/>
            <person name="Dong C."/>
            <person name="Shao Z."/>
        </authorList>
    </citation>
    <scope>NUCLEOTIDE SEQUENCE [LARGE SCALE GENOMIC DNA]</scope>
    <source>
        <strain evidence="9 10">SA5d-4</strain>
    </source>
</reference>
<reference evidence="10" key="1">
    <citation type="submission" date="2017-08" db="EMBL/GenBank/DDBJ databases">
        <authorList>
            <person name="Huang Z."/>
        </authorList>
    </citation>
    <scope>NUCLEOTIDE SEQUENCE [LARGE SCALE GENOMIC DNA]</scope>
    <source>
        <strain evidence="10">SA5d-4</strain>
    </source>
</reference>
<dbReference type="InterPro" id="IPR003856">
    <property type="entry name" value="LPS_length_determ_N"/>
</dbReference>
<evidence type="ECO:0000256" key="2">
    <source>
        <dbReference type="ARBA" id="ARBA00006683"/>
    </source>
</evidence>
<evidence type="ECO:0000256" key="7">
    <source>
        <dbReference type="SAM" id="Phobius"/>
    </source>
</evidence>
<evidence type="ECO:0000256" key="4">
    <source>
        <dbReference type="ARBA" id="ARBA00022692"/>
    </source>
</evidence>
<evidence type="ECO:0000256" key="3">
    <source>
        <dbReference type="ARBA" id="ARBA00022475"/>
    </source>
</evidence>
<name>A0A263BV95_9BACI</name>
<evidence type="ECO:0000313" key="10">
    <source>
        <dbReference type="Proteomes" id="UP000217083"/>
    </source>
</evidence>
<dbReference type="PANTHER" id="PTHR32309:SF13">
    <property type="entry name" value="FERRIC ENTEROBACTIN TRANSPORT PROTEIN FEPE"/>
    <property type="match status" value="1"/>
</dbReference>
<dbReference type="Pfam" id="PF02706">
    <property type="entry name" value="Wzz"/>
    <property type="match status" value="1"/>
</dbReference>
<evidence type="ECO:0000259" key="8">
    <source>
        <dbReference type="Pfam" id="PF02706"/>
    </source>
</evidence>
<evidence type="ECO:0000256" key="1">
    <source>
        <dbReference type="ARBA" id="ARBA00004651"/>
    </source>
</evidence>